<evidence type="ECO:0000313" key="1">
    <source>
        <dbReference type="EMBL" id="TYO88738.1"/>
    </source>
</evidence>
<organism evidence="1 2">
    <name type="scientific">Elizabethkingia miricola</name>
    <name type="common">Chryseobacterium miricola</name>
    <dbReference type="NCBI Taxonomy" id="172045"/>
    <lineage>
        <taxon>Bacteria</taxon>
        <taxon>Pseudomonadati</taxon>
        <taxon>Bacteroidota</taxon>
        <taxon>Flavobacteriia</taxon>
        <taxon>Flavobacteriales</taxon>
        <taxon>Weeksellaceae</taxon>
        <taxon>Elizabethkingia</taxon>
    </lineage>
</organism>
<accession>A0ABY3ND96</accession>
<evidence type="ECO:0000313" key="2">
    <source>
        <dbReference type="Proteomes" id="UP000324513"/>
    </source>
</evidence>
<reference evidence="1 2" key="1">
    <citation type="submission" date="2019-07" db="EMBL/GenBank/DDBJ databases">
        <title>Genomic Encyclopedia of Archaeal and Bacterial Type Strains, Phase II (KMG-II): from individual species to whole genera.</title>
        <authorList>
            <person name="Goeker M."/>
        </authorList>
    </citation>
    <scope>NUCLEOTIDE SEQUENCE [LARGE SCALE GENOMIC DNA]</scope>
    <source>
        <strain evidence="1 2">DSM 14571</strain>
    </source>
</reference>
<name>A0ABY3ND96_ELIMR</name>
<protein>
    <submittedName>
        <fullName evidence="1">Uncharacterized protein</fullName>
    </submittedName>
</protein>
<dbReference type="Proteomes" id="UP000324513">
    <property type="component" value="Unassembled WGS sequence"/>
</dbReference>
<dbReference type="EMBL" id="VNHK01000012">
    <property type="protein sequence ID" value="TYO88738.1"/>
    <property type="molecule type" value="Genomic_DNA"/>
</dbReference>
<dbReference type="RefSeq" id="WP_065081999.1">
    <property type="nucleotide sequence ID" value="NZ_FLSS01000016.1"/>
</dbReference>
<proteinExistence type="predicted"/>
<comment type="caution">
    <text evidence="1">The sequence shown here is derived from an EMBL/GenBank/DDBJ whole genome shotgun (WGS) entry which is preliminary data.</text>
</comment>
<keyword evidence="2" id="KW-1185">Reference proteome</keyword>
<sequence length="102" mass="12468">MKKLKKRLNIESATSFKLEYYEGGKELKTKIFKTYKAMEQFHQRQTDFMYLDCNRYALIRNEWQRFIKIPSPIIFEENLEFIIKSFNEVVEAKNLQNFKIED</sequence>
<gene>
    <name evidence="1" type="ORF">LX74_03279</name>
</gene>